<keyword evidence="3" id="KW-1185">Reference proteome</keyword>
<evidence type="ECO:0000256" key="1">
    <source>
        <dbReference type="SAM" id="MobiDB-lite"/>
    </source>
</evidence>
<accession>A0ABU4BBT5</accession>
<dbReference type="RefSeq" id="WP_317564185.1">
    <property type="nucleotide sequence ID" value="NZ_JAWLJX010000002.1"/>
</dbReference>
<dbReference type="EMBL" id="JAWLJX010000002">
    <property type="protein sequence ID" value="MDV6261662.1"/>
    <property type="molecule type" value="Genomic_DNA"/>
</dbReference>
<comment type="caution">
    <text evidence="2">The sequence shown here is derived from an EMBL/GenBank/DDBJ whole genome shotgun (WGS) entry which is preliminary data.</text>
</comment>
<name>A0ABU4BBT5_9NOCA</name>
<evidence type="ECO:0000313" key="3">
    <source>
        <dbReference type="Proteomes" id="UP001185755"/>
    </source>
</evidence>
<sequence>MRQCSNDIDAWRDGSAYRTNGRRIGHPKPGRAWDVGYYDGERQGRDPDVAETD</sequence>
<proteinExistence type="predicted"/>
<protein>
    <submittedName>
        <fullName evidence="2">Uncharacterized protein</fullName>
    </submittedName>
</protein>
<feature type="region of interest" description="Disordered" evidence="1">
    <location>
        <begin position="1"/>
        <end position="53"/>
    </location>
</feature>
<gene>
    <name evidence="2" type="ORF">R3P96_09945</name>
</gene>
<organism evidence="2 3">
    <name type="scientific">Rhodococcoides yunnanense</name>
    <dbReference type="NCBI Taxonomy" id="278209"/>
    <lineage>
        <taxon>Bacteria</taxon>
        <taxon>Bacillati</taxon>
        <taxon>Actinomycetota</taxon>
        <taxon>Actinomycetes</taxon>
        <taxon>Mycobacteriales</taxon>
        <taxon>Nocardiaceae</taxon>
        <taxon>Rhodococcoides</taxon>
    </lineage>
</organism>
<reference evidence="2 3" key="1">
    <citation type="submission" date="2023-10" db="EMBL/GenBank/DDBJ databases">
        <title>Development of a sustainable strategy for remediation of hydrocarbon-contaminated territories based on the waste exchange concept.</title>
        <authorList>
            <person name="Krivoruchko A."/>
        </authorList>
    </citation>
    <scope>NUCLEOTIDE SEQUENCE [LARGE SCALE GENOMIC DNA]</scope>
    <source>
        <strain evidence="2 3">IEGM 1323</strain>
    </source>
</reference>
<feature type="compositionally biased region" description="Basic residues" evidence="1">
    <location>
        <begin position="20"/>
        <end position="29"/>
    </location>
</feature>
<dbReference type="Proteomes" id="UP001185755">
    <property type="component" value="Unassembled WGS sequence"/>
</dbReference>
<feature type="compositionally biased region" description="Basic and acidic residues" evidence="1">
    <location>
        <begin position="39"/>
        <end position="53"/>
    </location>
</feature>
<evidence type="ECO:0000313" key="2">
    <source>
        <dbReference type="EMBL" id="MDV6261662.1"/>
    </source>
</evidence>